<keyword evidence="3" id="KW-0863">Zinc-finger</keyword>
<feature type="region of interest" description="Disordered" evidence="5">
    <location>
        <begin position="1268"/>
        <end position="1292"/>
    </location>
</feature>
<dbReference type="Pfam" id="PF13086">
    <property type="entry name" value="AAA_11"/>
    <property type="match status" value="1"/>
</dbReference>
<dbReference type="InterPro" id="IPR041679">
    <property type="entry name" value="DNA2/NAM7-like_C"/>
</dbReference>
<feature type="region of interest" description="Disordered" evidence="5">
    <location>
        <begin position="547"/>
        <end position="570"/>
    </location>
</feature>
<dbReference type="CDD" id="cd06008">
    <property type="entry name" value="NF-X1-zinc-finger"/>
    <property type="match status" value="1"/>
</dbReference>
<evidence type="ECO:0000256" key="1">
    <source>
        <dbReference type="ARBA" id="ARBA00022723"/>
    </source>
</evidence>
<dbReference type="Pfam" id="PF13087">
    <property type="entry name" value="AAA_12"/>
    <property type="match status" value="1"/>
</dbReference>
<proteinExistence type="predicted"/>
<organism evidence="7 8">
    <name type="scientific">Polarella glacialis</name>
    <name type="common">Dinoflagellate</name>
    <dbReference type="NCBI Taxonomy" id="89957"/>
    <lineage>
        <taxon>Eukaryota</taxon>
        <taxon>Sar</taxon>
        <taxon>Alveolata</taxon>
        <taxon>Dinophyceae</taxon>
        <taxon>Suessiales</taxon>
        <taxon>Suessiaceae</taxon>
        <taxon>Polarella</taxon>
    </lineage>
</organism>
<feature type="region of interest" description="Disordered" evidence="5">
    <location>
        <begin position="1041"/>
        <end position="1067"/>
    </location>
</feature>
<feature type="domain" description="NF-X1-type" evidence="6">
    <location>
        <begin position="2973"/>
        <end position="2997"/>
    </location>
</feature>
<feature type="region of interest" description="Disordered" evidence="5">
    <location>
        <begin position="95"/>
        <end position="150"/>
    </location>
</feature>
<dbReference type="InterPro" id="IPR058254">
    <property type="entry name" value="zf-CHCC_shd"/>
</dbReference>
<evidence type="ECO:0000259" key="6">
    <source>
        <dbReference type="SMART" id="SM00438"/>
    </source>
</evidence>
<dbReference type="InterPro" id="IPR045055">
    <property type="entry name" value="DNA2/NAM7-like"/>
</dbReference>
<evidence type="ECO:0000313" key="7">
    <source>
        <dbReference type="EMBL" id="CAE8670103.1"/>
    </source>
</evidence>
<feature type="domain" description="NF-X1-type" evidence="6">
    <location>
        <begin position="2853"/>
        <end position="2879"/>
    </location>
</feature>
<name>A0A813J881_POLGL</name>
<comment type="caution">
    <text evidence="7">The sequence shown here is derived from an EMBL/GenBank/DDBJ whole genome shotgun (WGS) entry which is preliminary data.</text>
</comment>
<dbReference type="SMART" id="SM00438">
    <property type="entry name" value="ZnF_NFX"/>
    <property type="match status" value="7"/>
</dbReference>
<dbReference type="EMBL" id="CAJNNW010023009">
    <property type="protein sequence ID" value="CAE8670103.1"/>
    <property type="molecule type" value="Genomic_DNA"/>
</dbReference>
<dbReference type="InterPro" id="IPR000967">
    <property type="entry name" value="Znf_NFX1"/>
</dbReference>
<sequence>MANPSFNFGGRCGGPPPHPAEQVDPYGQEMWGLPAPPPGWPGSSWTHSCGNGFPQGDYPPQASPAPYDVSFWQNAASTFQPGVAHQVSQQSSQQGFHQGLPQGYAEHMPHQPHFPYDPYDPYDQTQGRPGNNFQSNTAGQGIPGQNWQGGPSMTYDAGQFRQTPHQHVEYSNLPASAEVGPWPQHSHGLGFAMGSSPHEQNAGRFAGHYDDGSWGAQRPTRAEQEAQAAIDAEAKQRRDQTVQASSRPLPLPMLTATELSTGPKEVEAMLPCNVLTSAHHSQLTYLYTHYMLLRYDTFSELHEKVNTLRSGLLCSTANGPWMADVDHQRKAEASRGFAQMKTAALLKTVKAYFFGVRVCGVVYERPAPAEGWNRQQKREQRPAPALLLEWDAAKTADSRLAIISCGGKAVPQGARTRALTDHQMERMDMVAITTASDMFSTIVHYATIVEVMDQFGEAVQSQQQGPGKGKGRNTGSRQGGQRGKTEDAPRPCRILMECVPMTSMAAVCDLASDGSELVIVHYPVLLLSVLPMLENIGSLHEQLLKRQRMERGGQKGGKKKGSGKGFSNDDRVEADRSQLYYPDLLVKLQQPPSRDIGAPIAEGDATAFDGITEQEIDFFIANNHVDVSQAVAIKMCLHQKFALIQGPPGTGKTHVARLLVKFLSERQRQQWRLRVQQGNADGDKAGESLRILVMAYKNLSLDNLCKGCAKFLPKAGADILRLGGKSQAGENGIALTNQVEARQMYGHLPGFSGFRVGDAIRAMEYAQGSLDAFLDRLAAMKGPEQSQDQAFSASSLSWDAFMAGSTPQQRDSLQASGWSRDLQEVVYNEWLCETFDAEGDGDDAIRPDNLASLLQVVLSSTNQESGTTGALPIAEDAEEEFDERTELRTELLGRLQRGGRSAPRGASSDAVIGIGPAIPRLYEGWEEEKGDHDLLQASDLFAVPPGKRRRLASFWQRQYLDRLLNEMWSHMEAYDGAHRGMLSTLAARTAWLASNFTVTALTVTRSAMDREIVAQHRPHVVIVEEAAEVLEANMLGGLFIGPSKTQGPEKGKKGSKGKGKSGSSARTSPIMALEPQVVLIGDHKQLQPTLQSQVLELDKAFGISLFERLASNGLAVATLQHQRRMHSVLTPLYDWIYTAEGIQIFDAVEDSRAVVTCGGTWHQALPGCRIARCAENVQSKEGPRPNLATSSGSRHLFIAHDSAEDVEGLSPRNEAEARLVSALVHHLVRVTGVRVGGITVLTPYKGQLHLLRKMIRSMNLRDPSTAFTAQGEEDDDEDGQRQSQGHNGVDVQTVDNFQGEENDVIILSLTRGRQLTRFLRTQNRLCVSVSRARCAFVIVGNPALLSALPDWQKVLQRVDVTSHSGERAELDTCLRPVLDLGTSAGRGAETCLWLTCPTHDRVDAPEPGSYMTLASYADKLFPQNLKHTWSGHNASFMGHWSRPDLEIIRCGQPCRFLCNMHGGCAKSCHDHSACTALVDRSLPCGHPQRLPCCVDVADAICRVKIRVKRKSCGHEITVRCSADSETAKCTELVTVQRPGCKHKTVIECSVAIELGFGRKDMQKLEDDFIAQIAGADIVRAVPLPDCATVVSTSRPGCNHPVTVRCGDLRHLGLRPGKAAVQEVDAGMHPPEELPLGACPWALEVQRPRCGHSMIVRCDIWSRMSSSQQGGVQDASRKRIPPKLVSRDIEAQGSVVDTWPLPNCYEHCGKICAANLHSCDARCHAGIPCEPCSTPQRFQCGECGHTDKAEVPCMSLSRVCSAARDLAHPKCRQKPNGHQVQVPCHLSKDPRHLASLGECQEVARVEFLCGHHLELPCEKVNPRPGSHQVNACAEMLDLQRPGCVRGHRLHLPCPGKLIDEVLAEAGEFCTEPVQRDLPCGHPAPLSPCYQADEPVLCQELVQVSQPGCLRGHTLQLACGVTDSAPQLLLPCPVELDVDLPCGHKKKFCCNQHSPDEEHQCQERVVFTHGACPRGHDLIARCSEKQMMEAGTMLAPPCTVEVLAKLACGHTAAMLCAKAELSPDGELVPAGRATDDTPQCTALAEKLRPCGHAATRQCREWAEDGSAANMTPCLATVTQERPCGHLDTQPCSLWDTHRLPLCTVRAAQARLCGHQADLPCHSWSNLAASTDNGAASEWRCTDLVEVVLSCSHVQTLPCHEALKTNAAEILADSCCQKVFVELPCGHRALIECCEKKTADLEVLMLSCSEHIQLELPCGHLAVLECRDKATTIVADLVCKCRGLKTKDLPCGHDVQVPCNELAAASVEQLALQCSEKIPVQLDCGHSFGFPCHQVAAAQSKDDLKSQVELCMANQEKVLQCGHTIQLPCRKANDGLRDYAEFCGVPVLQELPCSHIITFPCCLLRDPGTDLDNHLRQSWKSCKAVVENVLECGHQVSLPCHRAGSGRQSRSSRRCMEMVCTVRPCGHSWTVPCSQARAGVASATQVGTGSITDGVPLPVEMLGAPPCQEMVSFKKPCGHSLDRVACHVAAQWAEDSTATAVTVGHGPPPLPRFPLCQDPHDLELPCGHSLVLLCHQSSFLDPKAVRCQVEVEYSPECGHPTRLPCWLVAQPSFAEGSSHSCKVLVEAKLPCGHSSQLPCSEAVDDVALRRHAASCIRPVQIELPCGHAPTVPCSRAQQPGAAQEMASLCVVPSLQLRPCGHQSGLPCNLASGGSVEPPCKEIIDHQPPCGHKVKIPCHQTLQPCNVPVQRALSCGHFATAACGQVLSTAGPSLGGSLQVCAEESDSVVCSALVEKLLPCGHTATIPCSQTSDEDLKRHQLLCGVLVQKELPCGHRLQVPCNESAADFDAQHMLCCKGVVDQDLECGHRAQISCQASRKVPREVARCDELVQVDFACGHEAKVSCHEAQLIAGGHSEAPLCQAVVSVDLVCGHSSSLACHEAQATRGHSTGHCDVPVTKALPCGHLVELPCATWSPSTASELSKGCMHHRAGSTCYNGQVCAIAQSCLSVFQDTLPCGHDASLPCHEWADHARVASHPCKSIVSTSLPCGHVIERRCCDQSTQVVCVEDVEKALPCGHRQRMPCSQDPASYSCSEVLSLPHPVCGHVQSVKCGEDTAGTKCQHQLAAVRAVCGHPVVARCWLIQQPWSALSLPEEGNDALLEPESGGGDHSLKLQSPQQVASLPIPPCAHLMTRPHQICGCEVLTSCGASDPADGLRLEEVALRSSCERCTATVTQTLASHLRTRTRPRDCDLLSNEGTQRLVVGTLLDTLNQARLVLRRALQGRRGLNGDSAGGSEPFSWRAPTPSSSSSSSRPQQHEPNGRQVGADGEQTREEPVAISVQEAMSQAGARGKGAWWRLERQFLEHRLSLPPAMVLASPVPILAPVPSENYLRQLMLRGFPPPAALASSTSSAGTASLSLMDSELFEHHIKGRRVAVLGLYLPPSPGMLHATVSAAAETARAWAYLRGEQSLEVASNQQLLPLYVIEI</sequence>
<dbReference type="InterPro" id="IPR041677">
    <property type="entry name" value="DNA2/NAM7_AAA_11"/>
</dbReference>
<feature type="region of interest" description="Disordered" evidence="5">
    <location>
        <begin position="459"/>
        <end position="488"/>
    </location>
</feature>
<dbReference type="GO" id="GO:0031380">
    <property type="term" value="C:nuclear RNA-directed RNA polymerase complex"/>
    <property type="evidence" value="ECO:0007669"/>
    <property type="project" value="TreeGrafter"/>
</dbReference>
<keyword evidence="1" id="KW-0479">Metal-binding</keyword>
<feature type="domain" description="NF-X1-type" evidence="6">
    <location>
        <begin position="2389"/>
        <end position="2419"/>
    </location>
</feature>
<dbReference type="GO" id="GO:0031048">
    <property type="term" value="P:regulatory ncRNA-mediated heterochromatin formation"/>
    <property type="evidence" value="ECO:0007669"/>
    <property type="project" value="TreeGrafter"/>
</dbReference>
<feature type="domain" description="NF-X1-type" evidence="6">
    <location>
        <begin position="1770"/>
        <end position="1800"/>
    </location>
</feature>
<dbReference type="Gene3D" id="3.40.50.300">
    <property type="entry name" value="P-loop containing nucleotide triphosphate hydrolases"/>
    <property type="match status" value="3"/>
</dbReference>
<dbReference type="InterPro" id="IPR047187">
    <property type="entry name" value="SF1_C_Upf1"/>
</dbReference>
<feature type="region of interest" description="Disordered" evidence="5">
    <location>
        <begin position="3242"/>
        <end position="3291"/>
    </location>
</feature>
<dbReference type="PANTHER" id="PTHR10887">
    <property type="entry name" value="DNA2/NAM7 HELICASE FAMILY"/>
    <property type="match status" value="1"/>
</dbReference>
<accession>A0A813J881</accession>
<gene>
    <name evidence="7" type="ORF">PGLA2088_LOCUS17372</name>
</gene>
<evidence type="ECO:0000256" key="4">
    <source>
        <dbReference type="ARBA" id="ARBA00022833"/>
    </source>
</evidence>
<dbReference type="GO" id="GO:0004386">
    <property type="term" value="F:helicase activity"/>
    <property type="evidence" value="ECO:0007669"/>
    <property type="project" value="InterPro"/>
</dbReference>
<dbReference type="PANTHER" id="PTHR10887:SF341">
    <property type="entry name" value="NFX1-TYPE ZINC FINGER-CONTAINING PROTEIN 1"/>
    <property type="match status" value="1"/>
</dbReference>
<dbReference type="CDD" id="cd18808">
    <property type="entry name" value="SF1_C_Upf1"/>
    <property type="match status" value="1"/>
</dbReference>
<evidence type="ECO:0000313" key="8">
    <source>
        <dbReference type="Proteomes" id="UP000626109"/>
    </source>
</evidence>
<dbReference type="Pfam" id="PF26600">
    <property type="entry name" value="zf-CHCC_shd"/>
    <property type="match status" value="1"/>
</dbReference>
<dbReference type="GO" id="GO:0008270">
    <property type="term" value="F:zinc ion binding"/>
    <property type="evidence" value="ECO:0007669"/>
    <property type="project" value="UniProtKB-KW"/>
</dbReference>
<keyword evidence="2" id="KW-0677">Repeat</keyword>
<dbReference type="SUPFAM" id="SSF52540">
    <property type="entry name" value="P-loop containing nucleoside triphosphate hydrolases"/>
    <property type="match status" value="1"/>
</dbReference>
<evidence type="ECO:0000256" key="3">
    <source>
        <dbReference type="ARBA" id="ARBA00022771"/>
    </source>
</evidence>
<dbReference type="Proteomes" id="UP000626109">
    <property type="component" value="Unassembled WGS sequence"/>
</dbReference>
<feature type="compositionally biased region" description="Polar residues" evidence="5">
    <location>
        <begin position="124"/>
        <end position="150"/>
    </location>
</feature>
<protein>
    <recommendedName>
        <fullName evidence="6">NF-X1-type domain-containing protein</fullName>
    </recommendedName>
</protein>
<evidence type="ECO:0000256" key="5">
    <source>
        <dbReference type="SAM" id="MobiDB-lite"/>
    </source>
</evidence>
<reference evidence="7" key="1">
    <citation type="submission" date="2021-02" db="EMBL/GenBank/DDBJ databases">
        <authorList>
            <person name="Dougan E. K."/>
            <person name="Rhodes N."/>
            <person name="Thang M."/>
            <person name="Chan C."/>
        </authorList>
    </citation>
    <scope>NUCLEOTIDE SEQUENCE</scope>
</reference>
<feature type="domain" description="NF-X1-type" evidence="6">
    <location>
        <begin position="2686"/>
        <end position="2703"/>
    </location>
</feature>
<feature type="region of interest" description="Disordered" evidence="5">
    <location>
        <begin position="1"/>
        <end position="29"/>
    </location>
</feature>
<keyword evidence="4" id="KW-0862">Zinc</keyword>
<feature type="domain" description="NF-X1-type" evidence="6">
    <location>
        <begin position="1707"/>
        <end position="1733"/>
    </location>
</feature>
<evidence type="ECO:0000256" key="2">
    <source>
        <dbReference type="ARBA" id="ARBA00022737"/>
    </source>
</evidence>
<feature type="domain" description="NF-X1-type" evidence="6">
    <location>
        <begin position="2887"/>
        <end position="2911"/>
    </location>
</feature>
<dbReference type="InterPro" id="IPR027417">
    <property type="entry name" value="P-loop_NTPase"/>
</dbReference>